<dbReference type="Proteomes" id="UP000297245">
    <property type="component" value="Unassembled WGS sequence"/>
</dbReference>
<accession>A0A4S8L0A7</accession>
<dbReference type="AlphaFoldDB" id="A0A4S8L0A7"/>
<name>A0A4S8L0A7_DENBC</name>
<evidence type="ECO:0000313" key="2">
    <source>
        <dbReference type="Proteomes" id="UP000297245"/>
    </source>
</evidence>
<reference evidence="1 2" key="1">
    <citation type="journal article" date="2019" name="Nat. Ecol. Evol.">
        <title>Megaphylogeny resolves global patterns of mushroom evolution.</title>
        <authorList>
            <person name="Varga T."/>
            <person name="Krizsan K."/>
            <person name="Foldi C."/>
            <person name="Dima B."/>
            <person name="Sanchez-Garcia M."/>
            <person name="Sanchez-Ramirez S."/>
            <person name="Szollosi G.J."/>
            <person name="Szarkandi J.G."/>
            <person name="Papp V."/>
            <person name="Albert L."/>
            <person name="Andreopoulos W."/>
            <person name="Angelini C."/>
            <person name="Antonin V."/>
            <person name="Barry K.W."/>
            <person name="Bougher N.L."/>
            <person name="Buchanan P."/>
            <person name="Buyck B."/>
            <person name="Bense V."/>
            <person name="Catcheside P."/>
            <person name="Chovatia M."/>
            <person name="Cooper J."/>
            <person name="Damon W."/>
            <person name="Desjardin D."/>
            <person name="Finy P."/>
            <person name="Geml J."/>
            <person name="Haridas S."/>
            <person name="Hughes K."/>
            <person name="Justo A."/>
            <person name="Karasinski D."/>
            <person name="Kautmanova I."/>
            <person name="Kiss B."/>
            <person name="Kocsube S."/>
            <person name="Kotiranta H."/>
            <person name="LaButti K.M."/>
            <person name="Lechner B.E."/>
            <person name="Liimatainen K."/>
            <person name="Lipzen A."/>
            <person name="Lukacs Z."/>
            <person name="Mihaltcheva S."/>
            <person name="Morgado L.N."/>
            <person name="Niskanen T."/>
            <person name="Noordeloos M.E."/>
            <person name="Ohm R.A."/>
            <person name="Ortiz-Santana B."/>
            <person name="Ovrebo C."/>
            <person name="Racz N."/>
            <person name="Riley R."/>
            <person name="Savchenko A."/>
            <person name="Shiryaev A."/>
            <person name="Soop K."/>
            <person name="Spirin V."/>
            <person name="Szebenyi C."/>
            <person name="Tomsovsky M."/>
            <person name="Tulloss R.E."/>
            <person name="Uehling J."/>
            <person name="Grigoriev I.V."/>
            <person name="Vagvolgyi C."/>
            <person name="Papp T."/>
            <person name="Martin F.M."/>
            <person name="Miettinen O."/>
            <person name="Hibbett D.S."/>
            <person name="Nagy L.G."/>
        </authorList>
    </citation>
    <scope>NUCLEOTIDE SEQUENCE [LARGE SCALE GENOMIC DNA]</scope>
    <source>
        <strain evidence="1 2">CBS 962.96</strain>
    </source>
</reference>
<dbReference type="InterPro" id="IPR036915">
    <property type="entry name" value="Cyclin-like_sf"/>
</dbReference>
<proteinExistence type="predicted"/>
<dbReference type="OrthoDB" id="10266018at2759"/>
<keyword evidence="2" id="KW-1185">Reference proteome</keyword>
<dbReference type="EMBL" id="ML179780">
    <property type="protein sequence ID" value="THU81787.1"/>
    <property type="molecule type" value="Genomic_DNA"/>
</dbReference>
<evidence type="ECO:0008006" key="3">
    <source>
        <dbReference type="Google" id="ProtNLM"/>
    </source>
</evidence>
<dbReference type="SUPFAM" id="SSF47954">
    <property type="entry name" value="Cyclin-like"/>
    <property type="match status" value="1"/>
</dbReference>
<dbReference type="Gene3D" id="1.10.472.10">
    <property type="entry name" value="Cyclin-like"/>
    <property type="match status" value="1"/>
</dbReference>
<evidence type="ECO:0000313" key="1">
    <source>
        <dbReference type="EMBL" id="THU81787.1"/>
    </source>
</evidence>
<sequence>MPFGFKLRQTCGHSPFSTIQITKTSDVKTGFWRRPCIRWELGALGLFDIYFANSKKLNLRQRVIPTPTVFFRRFYLRNLYIEMDPFLVIAAFCYVTAKAKELPPIHIKTVVQEAGRVGGRETLLDHLVDYADAESSFIVS</sequence>
<protein>
    <recommendedName>
        <fullName evidence="3">RNA polymerase II holoenzyme cyclin-like subunit</fullName>
    </recommendedName>
</protein>
<organism evidence="1 2">
    <name type="scientific">Dendrothele bispora (strain CBS 962.96)</name>
    <dbReference type="NCBI Taxonomy" id="1314807"/>
    <lineage>
        <taxon>Eukaryota</taxon>
        <taxon>Fungi</taxon>
        <taxon>Dikarya</taxon>
        <taxon>Basidiomycota</taxon>
        <taxon>Agaricomycotina</taxon>
        <taxon>Agaricomycetes</taxon>
        <taxon>Agaricomycetidae</taxon>
        <taxon>Agaricales</taxon>
        <taxon>Agaricales incertae sedis</taxon>
        <taxon>Dendrothele</taxon>
    </lineage>
</organism>
<gene>
    <name evidence="1" type="ORF">K435DRAFT_872971</name>
</gene>